<dbReference type="OrthoDB" id="9803333at2"/>
<feature type="active site" description="Proton acceptor" evidence="8">
    <location>
        <position position="153"/>
    </location>
</feature>
<evidence type="ECO:0000256" key="5">
    <source>
        <dbReference type="ARBA" id="ARBA00023002"/>
    </source>
</evidence>
<evidence type="ECO:0000256" key="10">
    <source>
        <dbReference type="RuleBase" id="RU366074"/>
    </source>
</evidence>
<evidence type="ECO:0000313" key="12">
    <source>
        <dbReference type="EMBL" id="RST90036.1"/>
    </source>
</evidence>
<evidence type="ECO:0000256" key="1">
    <source>
        <dbReference type="ARBA" id="ARBA00005194"/>
    </source>
</evidence>
<dbReference type="InterPro" id="IPR050259">
    <property type="entry name" value="SDR"/>
</dbReference>
<feature type="domain" description="Ketoreductase" evidence="11">
    <location>
        <begin position="6"/>
        <end position="189"/>
    </location>
</feature>
<name>A0A429Z8N0_9ENTE</name>
<feature type="binding site" evidence="9">
    <location>
        <begin position="61"/>
        <end position="62"/>
    </location>
    <ligand>
        <name>NADP(+)</name>
        <dbReference type="ChEBI" id="CHEBI:58349"/>
    </ligand>
</feature>
<comment type="function">
    <text evidence="10">Catalyzes the NADPH-dependent reduction of beta-ketoacyl-ACP substrates to beta-hydroxyacyl-ACP products, the first reductive step in the elongation cycle of fatty acid biosynthesis.</text>
</comment>
<gene>
    <name evidence="12" type="primary">fabG</name>
    <name evidence="12" type="ORF">C7P63_02865</name>
</gene>
<dbReference type="NCBIfam" id="NF005559">
    <property type="entry name" value="PRK07231.1"/>
    <property type="match status" value="1"/>
</dbReference>
<dbReference type="Gene3D" id="3.40.50.720">
    <property type="entry name" value="NAD(P)-binding Rossmann-like Domain"/>
    <property type="match status" value="1"/>
</dbReference>
<protein>
    <recommendedName>
        <fullName evidence="3 10">3-oxoacyl-[acyl-carrier-protein] reductase</fullName>
        <ecNumber evidence="3 10">1.1.1.100</ecNumber>
    </recommendedName>
</protein>
<comment type="subunit">
    <text evidence="10">Homotetramer.</text>
</comment>
<feature type="binding site" evidence="9">
    <location>
        <position position="88"/>
    </location>
    <ligand>
        <name>NADP(+)</name>
        <dbReference type="ChEBI" id="CHEBI:58349"/>
    </ligand>
</feature>
<evidence type="ECO:0000313" key="13">
    <source>
        <dbReference type="Proteomes" id="UP000277864"/>
    </source>
</evidence>
<dbReference type="UniPathway" id="UPA00094"/>
<dbReference type="NCBIfam" id="NF009466">
    <property type="entry name" value="PRK12826.1-2"/>
    <property type="match status" value="1"/>
</dbReference>
<reference evidence="12 13" key="1">
    <citation type="submission" date="2018-03" db="EMBL/GenBank/DDBJ databases">
        <authorList>
            <person name="Gulvik C.A."/>
        </authorList>
    </citation>
    <scope>NUCLEOTIDE SEQUENCE [LARGE SCALE GENOMIC DNA]</scope>
    <source>
        <strain evidence="12 13">JCM 31581</strain>
    </source>
</reference>
<feature type="binding site" evidence="9">
    <location>
        <begin position="153"/>
        <end position="157"/>
    </location>
    <ligand>
        <name>NADP(+)</name>
        <dbReference type="ChEBI" id="CHEBI:58349"/>
    </ligand>
</feature>
<evidence type="ECO:0000256" key="9">
    <source>
        <dbReference type="PIRSR" id="PIRSR611284-2"/>
    </source>
</evidence>
<dbReference type="CDD" id="cd05333">
    <property type="entry name" value="BKR_SDR_c"/>
    <property type="match status" value="1"/>
</dbReference>
<dbReference type="InterPro" id="IPR036291">
    <property type="entry name" value="NAD(P)-bd_dom_sf"/>
</dbReference>
<accession>A0A429Z8N0</accession>
<dbReference type="AlphaFoldDB" id="A0A429Z8N0"/>
<organism evidence="12 13">
    <name type="scientific">Vagococcus humatus</name>
    <dbReference type="NCBI Taxonomy" id="1889241"/>
    <lineage>
        <taxon>Bacteria</taxon>
        <taxon>Bacillati</taxon>
        <taxon>Bacillota</taxon>
        <taxon>Bacilli</taxon>
        <taxon>Lactobacillales</taxon>
        <taxon>Enterococcaceae</taxon>
        <taxon>Vagococcus</taxon>
    </lineage>
</organism>
<dbReference type="InterPro" id="IPR057326">
    <property type="entry name" value="KR_dom"/>
</dbReference>
<keyword evidence="4 10" id="KW-0276">Fatty acid metabolism</keyword>
<dbReference type="FunFam" id="3.40.50.720:FF:000173">
    <property type="entry name" value="3-oxoacyl-[acyl-carrier protein] reductase"/>
    <property type="match status" value="1"/>
</dbReference>
<dbReference type="PANTHER" id="PTHR42879">
    <property type="entry name" value="3-OXOACYL-(ACYL-CARRIER-PROTEIN) REDUCTASE"/>
    <property type="match status" value="1"/>
</dbReference>
<evidence type="ECO:0000256" key="7">
    <source>
        <dbReference type="ARBA" id="ARBA00048508"/>
    </source>
</evidence>
<dbReference type="GO" id="GO:0004316">
    <property type="term" value="F:3-oxoacyl-[acyl-carrier-protein] reductase (NADPH) activity"/>
    <property type="evidence" value="ECO:0007669"/>
    <property type="project" value="UniProtKB-UniRule"/>
</dbReference>
<dbReference type="GO" id="GO:0006633">
    <property type="term" value="P:fatty acid biosynthetic process"/>
    <property type="evidence" value="ECO:0007669"/>
    <property type="project" value="UniProtKB-UniPathway"/>
</dbReference>
<dbReference type="InterPro" id="IPR020904">
    <property type="entry name" value="Sc_DH/Rdtase_CS"/>
</dbReference>
<dbReference type="GO" id="GO:0051287">
    <property type="term" value="F:NAD binding"/>
    <property type="evidence" value="ECO:0007669"/>
    <property type="project" value="UniProtKB-UniRule"/>
</dbReference>
<sequence length="245" mass="26542">MMWENKTVIVTGSTKGIGRGIAEAFAKAGANLVLNGRQNEAPDLLASFAAYKGQVIYVPGNVQHLEDAKRIIKEGMNAFGQIDVLVNNAGITQDTLLLRMKEEQFEQVIDVNLTGSFRMIQQVTPILMKQRFGTIINIASVIGEVGNVGQANYAASKAGMIGLTKSVAKELASRQITCNAIAPGFIETDMTEAMNDRMKETIQDQIPLKRLGSPEDVAKVALFLAEHRYITGQVINVDGGMVMQG</sequence>
<dbReference type="PRINTS" id="PR00081">
    <property type="entry name" value="GDHRDH"/>
</dbReference>
<keyword evidence="10" id="KW-0444">Lipid biosynthesis</keyword>
<dbReference type="RefSeq" id="WP_125942652.1">
    <property type="nucleotide sequence ID" value="NZ_PXZH01000001.1"/>
</dbReference>
<comment type="similarity">
    <text evidence="2 10">Belongs to the short-chain dehydrogenases/reductases (SDR) family.</text>
</comment>
<keyword evidence="6 10" id="KW-0275">Fatty acid biosynthesis</keyword>
<comment type="catalytic activity">
    <reaction evidence="7 10">
        <text>a (3R)-hydroxyacyl-[ACP] + NADP(+) = a 3-oxoacyl-[ACP] + NADPH + H(+)</text>
        <dbReference type="Rhea" id="RHEA:17397"/>
        <dbReference type="Rhea" id="RHEA-COMP:9916"/>
        <dbReference type="Rhea" id="RHEA-COMP:9945"/>
        <dbReference type="ChEBI" id="CHEBI:15378"/>
        <dbReference type="ChEBI" id="CHEBI:57783"/>
        <dbReference type="ChEBI" id="CHEBI:58349"/>
        <dbReference type="ChEBI" id="CHEBI:78776"/>
        <dbReference type="ChEBI" id="CHEBI:78827"/>
        <dbReference type="EC" id="1.1.1.100"/>
    </reaction>
</comment>
<evidence type="ECO:0000256" key="8">
    <source>
        <dbReference type="PIRSR" id="PIRSR611284-1"/>
    </source>
</evidence>
<dbReference type="Pfam" id="PF13561">
    <property type="entry name" value="adh_short_C2"/>
    <property type="match status" value="1"/>
</dbReference>
<keyword evidence="13" id="KW-1185">Reference proteome</keyword>
<evidence type="ECO:0000256" key="2">
    <source>
        <dbReference type="ARBA" id="ARBA00006484"/>
    </source>
</evidence>
<evidence type="ECO:0000256" key="6">
    <source>
        <dbReference type="ARBA" id="ARBA00023160"/>
    </source>
</evidence>
<evidence type="ECO:0000259" key="11">
    <source>
        <dbReference type="SMART" id="SM00822"/>
    </source>
</evidence>
<dbReference type="InterPro" id="IPR011284">
    <property type="entry name" value="3oxo_ACP_reduc"/>
</dbReference>
<dbReference type="EC" id="1.1.1.100" evidence="3 10"/>
<dbReference type="SMART" id="SM00822">
    <property type="entry name" value="PKS_KR"/>
    <property type="match status" value="1"/>
</dbReference>
<comment type="pathway">
    <text evidence="1 10">Lipid metabolism; fatty acid biosynthesis.</text>
</comment>
<proteinExistence type="inferred from homology"/>
<dbReference type="EMBL" id="PXZH01000001">
    <property type="protein sequence ID" value="RST90036.1"/>
    <property type="molecule type" value="Genomic_DNA"/>
</dbReference>
<keyword evidence="5 10" id="KW-0560">Oxidoreductase</keyword>
<dbReference type="PROSITE" id="PS00061">
    <property type="entry name" value="ADH_SHORT"/>
    <property type="match status" value="1"/>
</dbReference>
<feature type="binding site" evidence="9">
    <location>
        <position position="186"/>
    </location>
    <ligand>
        <name>NADP(+)</name>
        <dbReference type="ChEBI" id="CHEBI:58349"/>
    </ligand>
</feature>
<dbReference type="NCBIfam" id="TIGR01830">
    <property type="entry name" value="3oxo_ACP_reduc"/>
    <property type="match status" value="1"/>
</dbReference>
<keyword evidence="9 10" id="KW-0521">NADP</keyword>
<dbReference type="PRINTS" id="PR00080">
    <property type="entry name" value="SDRFAMILY"/>
</dbReference>
<dbReference type="SUPFAM" id="SSF51735">
    <property type="entry name" value="NAD(P)-binding Rossmann-fold domains"/>
    <property type="match status" value="1"/>
</dbReference>
<dbReference type="InterPro" id="IPR002347">
    <property type="entry name" value="SDR_fam"/>
</dbReference>
<comment type="caution">
    <text evidence="12">The sequence shown here is derived from an EMBL/GenBank/DDBJ whole genome shotgun (WGS) entry which is preliminary data.</text>
</comment>
<dbReference type="PANTHER" id="PTHR42879:SF2">
    <property type="entry name" value="3-OXOACYL-[ACYL-CARRIER-PROTEIN] REDUCTASE FABG"/>
    <property type="match status" value="1"/>
</dbReference>
<keyword evidence="10" id="KW-0443">Lipid metabolism</keyword>
<evidence type="ECO:0000256" key="3">
    <source>
        <dbReference type="ARBA" id="ARBA00012948"/>
    </source>
</evidence>
<dbReference type="Proteomes" id="UP000277864">
    <property type="component" value="Unassembled WGS sequence"/>
</dbReference>
<evidence type="ECO:0000256" key="4">
    <source>
        <dbReference type="ARBA" id="ARBA00022832"/>
    </source>
</evidence>